<dbReference type="InterPro" id="IPR041711">
    <property type="entry name" value="Met-tRNA-FMT_N"/>
</dbReference>
<dbReference type="Pfam" id="PF02911">
    <property type="entry name" value="Formyl_trans_C"/>
    <property type="match status" value="1"/>
</dbReference>
<dbReference type="EC" id="2.1.2.9" evidence="2 5"/>
<dbReference type="InterPro" id="IPR011034">
    <property type="entry name" value="Formyl_transferase-like_C_sf"/>
</dbReference>
<feature type="domain" description="Formyl transferase C-terminal" evidence="7">
    <location>
        <begin position="227"/>
        <end position="262"/>
    </location>
</feature>
<evidence type="ECO:0000313" key="8">
    <source>
        <dbReference type="EMBL" id="KKU15782.1"/>
    </source>
</evidence>
<dbReference type="GO" id="GO:0005829">
    <property type="term" value="C:cytosol"/>
    <property type="evidence" value="ECO:0007669"/>
    <property type="project" value="TreeGrafter"/>
</dbReference>
<dbReference type="NCBIfam" id="TIGR00460">
    <property type="entry name" value="fmt"/>
    <property type="match status" value="1"/>
</dbReference>
<dbReference type="Pfam" id="PF00551">
    <property type="entry name" value="Formyl_trans_N"/>
    <property type="match status" value="1"/>
</dbReference>
<sequence length="280" mass="31153">MNPGPKFVFFGTPRFAKAVFQTFIDNLLIPSLLVCNPDRPTGRKQILTPPPTKIAAEKYGVEVFQPENLSDAFEKLNRGYDFFAVAAYGKIIPKDILELPKYGSIGIHPSLLPKYRGTTPIQSVILNGDDTTGVTLFLMDEKIDHGEIISRTEVAISKTDTYLSLEEKLAKTGAELFVKTIPEYIDGKMSLTEQMHGSATFTKKITGDEAFVRYDDLEAAIYGDTEKTARVHKIIRALNPEPGAWTLKNGKRMKLLEGKITDGKLVLVKIQMEGKMPENV</sequence>
<name>A0A0G1N664_9BACT</name>
<evidence type="ECO:0000256" key="2">
    <source>
        <dbReference type="ARBA" id="ARBA00012261"/>
    </source>
</evidence>
<dbReference type="SUPFAM" id="SSF53328">
    <property type="entry name" value="Formyltransferase"/>
    <property type="match status" value="1"/>
</dbReference>
<evidence type="ECO:0000256" key="4">
    <source>
        <dbReference type="ARBA" id="ARBA00022917"/>
    </source>
</evidence>
<dbReference type="InterPro" id="IPR036477">
    <property type="entry name" value="Formyl_transf_N_sf"/>
</dbReference>
<evidence type="ECO:0000256" key="5">
    <source>
        <dbReference type="HAMAP-Rule" id="MF_00182"/>
    </source>
</evidence>
<comment type="catalytic activity">
    <reaction evidence="5">
        <text>L-methionyl-tRNA(fMet) + (6R)-10-formyltetrahydrofolate = N-formyl-L-methionyl-tRNA(fMet) + (6S)-5,6,7,8-tetrahydrofolate + H(+)</text>
        <dbReference type="Rhea" id="RHEA:24380"/>
        <dbReference type="Rhea" id="RHEA-COMP:9952"/>
        <dbReference type="Rhea" id="RHEA-COMP:9953"/>
        <dbReference type="ChEBI" id="CHEBI:15378"/>
        <dbReference type="ChEBI" id="CHEBI:57453"/>
        <dbReference type="ChEBI" id="CHEBI:78530"/>
        <dbReference type="ChEBI" id="CHEBI:78844"/>
        <dbReference type="ChEBI" id="CHEBI:195366"/>
        <dbReference type="EC" id="2.1.2.9"/>
    </reaction>
</comment>
<comment type="caution">
    <text evidence="8">The sequence shown here is derived from an EMBL/GenBank/DDBJ whole genome shotgun (WGS) entry which is preliminary data.</text>
</comment>
<feature type="binding site" evidence="5">
    <location>
        <begin position="110"/>
        <end position="113"/>
    </location>
    <ligand>
        <name>(6S)-5,6,7,8-tetrahydrofolate</name>
        <dbReference type="ChEBI" id="CHEBI:57453"/>
    </ligand>
</feature>
<dbReference type="InterPro" id="IPR001555">
    <property type="entry name" value="GART_AS"/>
</dbReference>
<protein>
    <recommendedName>
        <fullName evidence="2 5">Methionyl-tRNA formyltransferase</fullName>
        <ecNumber evidence="2 5">2.1.2.9</ecNumber>
    </recommendedName>
</protein>
<organism evidence="8 9">
    <name type="scientific">Candidatus Jorgensenbacteria bacterium GW2011_GWA2_45_9</name>
    <dbReference type="NCBI Taxonomy" id="1618663"/>
    <lineage>
        <taxon>Bacteria</taxon>
        <taxon>Candidatus Joergenseniibacteriota</taxon>
    </lineage>
</organism>
<dbReference type="PROSITE" id="PS00373">
    <property type="entry name" value="GART"/>
    <property type="match status" value="1"/>
</dbReference>
<dbReference type="PANTHER" id="PTHR11138:SF5">
    <property type="entry name" value="METHIONYL-TRNA FORMYLTRANSFERASE, MITOCHONDRIAL"/>
    <property type="match status" value="1"/>
</dbReference>
<proteinExistence type="inferred from homology"/>
<accession>A0A0G1N664</accession>
<dbReference type="InterPro" id="IPR005794">
    <property type="entry name" value="Fmt"/>
</dbReference>
<dbReference type="EMBL" id="LCLJ01000003">
    <property type="protein sequence ID" value="KKU15782.1"/>
    <property type="molecule type" value="Genomic_DNA"/>
</dbReference>
<dbReference type="PANTHER" id="PTHR11138">
    <property type="entry name" value="METHIONYL-TRNA FORMYLTRANSFERASE"/>
    <property type="match status" value="1"/>
</dbReference>
<dbReference type="Gene3D" id="3.40.50.12230">
    <property type="match status" value="1"/>
</dbReference>
<feature type="domain" description="Formyl transferase N-terminal" evidence="6">
    <location>
        <begin position="6"/>
        <end position="181"/>
    </location>
</feature>
<reference evidence="8 9" key="1">
    <citation type="journal article" date="2015" name="Nature">
        <title>rRNA introns, odd ribosomes, and small enigmatic genomes across a large radiation of phyla.</title>
        <authorList>
            <person name="Brown C.T."/>
            <person name="Hug L.A."/>
            <person name="Thomas B.C."/>
            <person name="Sharon I."/>
            <person name="Castelle C.J."/>
            <person name="Singh A."/>
            <person name="Wilkins M.J."/>
            <person name="Williams K.H."/>
            <person name="Banfield J.F."/>
        </authorList>
    </citation>
    <scope>NUCLEOTIDE SEQUENCE [LARGE SCALE GENOMIC DNA]</scope>
</reference>
<dbReference type="Proteomes" id="UP000034727">
    <property type="component" value="Unassembled WGS sequence"/>
</dbReference>
<comment type="similarity">
    <text evidence="1 5">Belongs to the Fmt family.</text>
</comment>
<dbReference type="InterPro" id="IPR005793">
    <property type="entry name" value="Formyl_trans_C"/>
</dbReference>
<dbReference type="AlphaFoldDB" id="A0A0G1N664"/>
<dbReference type="CDD" id="cd08646">
    <property type="entry name" value="FMT_core_Met-tRNA-FMT_N"/>
    <property type="match status" value="1"/>
</dbReference>
<dbReference type="InterPro" id="IPR044135">
    <property type="entry name" value="Met-tRNA-FMT_C"/>
</dbReference>
<gene>
    <name evidence="5" type="primary">fmt</name>
    <name evidence="8" type="ORF">UX22_C0003G0007</name>
</gene>
<dbReference type="SUPFAM" id="SSF50486">
    <property type="entry name" value="FMT C-terminal domain-like"/>
    <property type="match status" value="1"/>
</dbReference>
<dbReference type="InterPro" id="IPR002376">
    <property type="entry name" value="Formyl_transf_N"/>
</dbReference>
<evidence type="ECO:0000256" key="3">
    <source>
        <dbReference type="ARBA" id="ARBA00022679"/>
    </source>
</evidence>
<dbReference type="GO" id="GO:0004479">
    <property type="term" value="F:methionyl-tRNA formyltransferase activity"/>
    <property type="evidence" value="ECO:0007669"/>
    <property type="project" value="UniProtKB-UniRule"/>
</dbReference>
<evidence type="ECO:0000313" key="9">
    <source>
        <dbReference type="Proteomes" id="UP000034727"/>
    </source>
</evidence>
<evidence type="ECO:0000256" key="1">
    <source>
        <dbReference type="ARBA" id="ARBA00010699"/>
    </source>
</evidence>
<dbReference type="HAMAP" id="MF_00182">
    <property type="entry name" value="Formyl_trans"/>
    <property type="match status" value="1"/>
</dbReference>
<evidence type="ECO:0000259" key="7">
    <source>
        <dbReference type="Pfam" id="PF02911"/>
    </source>
</evidence>
<keyword evidence="4 5" id="KW-0648">Protein biosynthesis</keyword>
<dbReference type="CDD" id="cd08704">
    <property type="entry name" value="Met_tRNA_FMT_C"/>
    <property type="match status" value="1"/>
</dbReference>
<comment type="function">
    <text evidence="5">Attaches a formyl group to the free amino group of methionyl-tRNA(fMet). The formyl group appears to play a dual role in the initiator identity of N-formylmethionyl-tRNA by promoting its recognition by IF2 and preventing the misappropriation of this tRNA by the elongation apparatus.</text>
</comment>
<keyword evidence="3 5" id="KW-0808">Transferase</keyword>
<evidence type="ECO:0000259" key="6">
    <source>
        <dbReference type="Pfam" id="PF00551"/>
    </source>
</evidence>